<dbReference type="InterPro" id="IPR036047">
    <property type="entry name" value="F-box-like_dom_sf"/>
</dbReference>
<proteinExistence type="predicted"/>
<gene>
    <name evidence="2" type="ORF">BB8028_0006g06060</name>
</gene>
<evidence type="ECO:0000313" key="3">
    <source>
        <dbReference type="Proteomes" id="UP000237441"/>
    </source>
</evidence>
<dbReference type="InterPro" id="IPR001810">
    <property type="entry name" value="F-box_dom"/>
</dbReference>
<dbReference type="Proteomes" id="UP000237441">
    <property type="component" value="Unassembled WGS sequence"/>
</dbReference>
<protein>
    <recommendedName>
        <fullName evidence="1">F-box domain-containing protein</fullName>
    </recommendedName>
</protein>
<evidence type="ECO:0000313" key="2">
    <source>
        <dbReference type="EMBL" id="PQK16285.1"/>
    </source>
</evidence>
<dbReference type="EMBL" id="JRHA01000006">
    <property type="protein sequence ID" value="PQK16285.1"/>
    <property type="molecule type" value="Genomic_DNA"/>
</dbReference>
<dbReference type="Pfam" id="PF00646">
    <property type="entry name" value="F-box"/>
    <property type="match status" value="1"/>
</dbReference>
<evidence type="ECO:0000259" key="1">
    <source>
        <dbReference type="Pfam" id="PF00646"/>
    </source>
</evidence>
<sequence>MDLVELNPHPSHGSVNNDTQRILPNSFADILPTELIEHIADYLPFTAIYHLRICCKRLAITLKRHLCAAARLASDEEILECLTASVFNMADQWAYGACLCLHKYLYADIPQQFFGEVMRPCPRLSIP</sequence>
<comment type="caution">
    <text evidence="2">The sequence shown here is derived from an EMBL/GenBank/DDBJ whole genome shotgun (WGS) entry which is preliminary data.</text>
</comment>
<dbReference type="AlphaFoldDB" id="A0A2S7YJE5"/>
<reference evidence="2 3" key="1">
    <citation type="submission" date="2016-07" db="EMBL/GenBank/DDBJ databases">
        <title>Comparative genomics of the entomopathogenic fungus Beauveria bassiana.</title>
        <authorList>
            <person name="Valero Jimenez C.A."/>
            <person name="Zwaan B.J."/>
            <person name="Van Kan J.A."/>
            <person name="Takken W."/>
            <person name="Debets A.J."/>
            <person name="Schoustra S.E."/>
            <person name="Koenraadt C.J."/>
        </authorList>
    </citation>
    <scope>NUCLEOTIDE SEQUENCE [LARGE SCALE GENOMIC DNA]</scope>
    <source>
        <strain evidence="2 3">ARSEF 8028</strain>
    </source>
</reference>
<name>A0A2S7YJE5_BEABA</name>
<dbReference type="SUPFAM" id="SSF81383">
    <property type="entry name" value="F-box domain"/>
    <property type="match status" value="1"/>
</dbReference>
<feature type="domain" description="F-box" evidence="1">
    <location>
        <begin position="31"/>
        <end position="63"/>
    </location>
</feature>
<organism evidence="2 3">
    <name type="scientific">Beauveria bassiana</name>
    <name type="common">White muscardine disease fungus</name>
    <name type="synonym">Tritirachium shiotae</name>
    <dbReference type="NCBI Taxonomy" id="176275"/>
    <lineage>
        <taxon>Eukaryota</taxon>
        <taxon>Fungi</taxon>
        <taxon>Dikarya</taxon>
        <taxon>Ascomycota</taxon>
        <taxon>Pezizomycotina</taxon>
        <taxon>Sordariomycetes</taxon>
        <taxon>Hypocreomycetidae</taxon>
        <taxon>Hypocreales</taxon>
        <taxon>Cordycipitaceae</taxon>
        <taxon>Beauveria</taxon>
    </lineage>
</organism>
<accession>A0A2S7YJE5</accession>